<comment type="subcellular location">
    <subcellularLocation>
        <location evidence="2">Cell membrane</location>
    </subcellularLocation>
    <subcellularLocation>
        <location evidence="1">Membrane</location>
        <topology evidence="1">Multi-pass membrane protein</topology>
    </subcellularLocation>
</comment>
<evidence type="ECO:0000256" key="5">
    <source>
        <dbReference type="ARBA" id="ARBA00022692"/>
    </source>
</evidence>
<comment type="similarity">
    <text evidence="11">Belongs to the ligand-gated ion channel (TC 1.A.9) family.</text>
</comment>
<dbReference type="PANTHER" id="PTHR18945">
    <property type="entry name" value="NEUROTRANSMITTER GATED ION CHANNEL"/>
    <property type="match status" value="1"/>
</dbReference>
<dbReference type="Pfam" id="PF02931">
    <property type="entry name" value="Neur_chan_LBD"/>
    <property type="match status" value="1"/>
</dbReference>
<feature type="transmembrane region" description="Helical" evidence="11">
    <location>
        <begin position="6"/>
        <end position="24"/>
    </location>
</feature>
<feature type="transmembrane region" description="Helical" evidence="11">
    <location>
        <begin position="326"/>
        <end position="349"/>
    </location>
</feature>
<feature type="transmembrane region" description="Helical" evidence="11">
    <location>
        <begin position="405"/>
        <end position="424"/>
    </location>
</feature>
<evidence type="ECO:0000256" key="6">
    <source>
        <dbReference type="ARBA" id="ARBA00022729"/>
    </source>
</evidence>
<comment type="caution">
    <text evidence="14">The sequence shown here is derived from an EMBL/GenBank/DDBJ whole genome shotgun (WGS) entry which is preliminary data.</text>
</comment>
<dbReference type="SUPFAM" id="SSF90112">
    <property type="entry name" value="Neurotransmitter-gated ion-channel transmembrane pore"/>
    <property type="match status" value="1"/>
</dbReference>
<dbReference type="InterPro" id="IPR006029">
    <property type="entry name" value="Neurotrans-gated_channel_TM"/>
</dbReference>
<dbReference type="SUPFAM" id="SSF63712">
    <property type="entry name" value="Nicotinic receptor ligand binding domain-like"/>
    <property type="match status" value="1"/>
</dbReference>
<gene>
    <name evidence="14" type="ORF">GSLYS_00014633001</name>
</gene>
<evidence type="ECO:0000256" key="3">
    <source>
        <dbReference type="ARBA" id="ARBA00022448"/>
    </source>
</evidence>
<dbReference type="PROSITE" id="PS00236">
    <property type="entry name" value="NEUROTR_ION_CHANNEL"/>
    <property type="match status" value="1"/>
</dbReference>
<keyword evidence="10 11" id="KW-0407">Ion channel</keyword>
<accession>A0AAV2I4A1</accession>
<feature type="domain" description="Neurotransmitter-gated ion-channel transmembrane" evidence="13">
    <location>
        <begin position="268"/>
        <end position="355"/>
    </location>
</feature>
<evidence type="ECO:0000256" key="2">
    <source>
        <dbReference type="ARBA" id="ARBA00004236"/>
    </source>
</evidence>
<dbReference type="AlphaFoldDB" id="A0AAV2I4A1"/>
<evidence type="ECO:0000256" key="1">
    <source>
        <dbReference type="ARBA" id="ARBA00004141"/>
    </source>
</evidence>
<keyword evidence="7 11" id="KW-1133">Transmembrane helix</keyword>
<dbReference type="InterPro" id="IPR006202">
    <property type="entry name" value="Neur_chan_lig-bd"/>
</dbReference>
<dbReference type="PRINTS" id="PR00252">
    <property type="entry name" value="NRIONCHANNEL"/>
</dbReference>
<dbReference type="PRINTS" id="PR00253">
    <property type="entry name" value="GABAARECEPTR"/>
</dbReference>
<protein>
    <submittedName>
        <fullName evidence="14">Uncharacterized protein</fullName>
    </submittedName>
</protein>
<dbReference type="Pfam" id="PF02932">
    <property type="entry name" value="Neur_chan_memb"/>
    <property type="match status" value="1"/>
</dbReference>
<feature type="transmembrane region" description="Helical" evidence="11">
    <location>
        <begin position="261"/>
        <end position="285"/>
    </location>
</feature>
<evidence type="ECO:0000313" key="14">
    <source>
        <dbReference type="EMBL" id="CAL1540984.1"/>
    </source>
</evidence>
<dbReference type="EMBL" id="CAXITT010000409">
    <property type="protein sequence ID" value="CAL1540984.1"/>
    <property type="molecule type" value="Genomic_DNA"/>
</dbReference>
<dbReference type="CDD" id="cd19049">
    <property type="entry name" value="LGIC_TM_anion"/>
    <property type="match status" value="1"/>
</dbReference>
<keyword evidence="3 11" id="KW-0813">Transport</keyword>
<evidence type="ECO:0000256" key="9">
    <source>
        <dbReference type="ARBA" id="ARBA00023136"/>
    </source>
</evidence>
<organism evidence="14 15">
    <name type="scientific">Lymnaea stagnalis</name>
    <name type="common">Great pond snail</name>
    <name type="synonym">Helix stagnalis</name>
    <dbReference type="NCBI Taxonomy" id="6523"/>
    <lineage>
        <taxon>Eukaryota</taxon>
        <taxon>Metazoa</taxon>
        <taxon>Spiralia</taxon>
        <taxon>Lophotrochozoa</taxon>
        <taxon>Mollusca</taxon>
        <taxon>Gastropoda</taxon>
        <taxon>Heterobranchia</taxon>
        <taxon>Euthyneura</taxon>
        <taxon>Panpulmonata</taxon>
        <taxon>Hygrophila</taxon>
        <taxon>Lymnaeoidea</taxon>
        <taxon>Lymnaeidae</taxon>
        <taxon>Lymnaea</taxon>
    </lineage>
</organism>
<dbReference type="InterPro" id="IPR036734">
    <property type="entry name" value="Neur_chan_lig-bd_sf"/>
</dbReference>
<evidence type="ECO:0000256" key="8">
    <source>
        <dbReference type="ARBA" id="ARBA00023065"/>
    </source>
</evidence>
<dbReference type="Gene3D" id="1.20.58.390">
    <property type="entry name" value="Neurotransmitter-gated ion-channel transmembrane domain"/>
    <property type="match status" value="1"/>
</dbReference>
<dbReference type="NCBIfam" id="TIGR00860">
    <property type="entry name" value="LIC"/>
    <property type="match status" value="1"/>
</dbReference>
<evidence type="ECO:0000259" key="12">
    <source>
        <dbReference type="Pfam" id="PF02931"/>
    </source>
</evidence>
<dbReference type="InterPro" id="IPR006201">
    <property type="entry name" value="Neur_channel"/>
</dbReference>
<dbReference type="InterPro" id="IPR006028">
    <property type="entry name" value="GABAA/Glycine_rcpt"/>
</dbReference>
<sequence>MQSRAMWPLVITWSGLYFWLVLGAHEHSTTNNTTSVNRREVLTYLLNPNPNTTDSYDPRVPPDYEEDFATDVTIKIHLLSFDSVSETTMDYSVEIYIFMQWTDKRLMFTKFNTNFTSLEVDSKIMDKVWVPDVYFRNEKKGAFHDVTVPNKYMHIYKNGTVSYSLRLSLTLSCRMRLQKYPLDTQHCPMVIQSYTYTTENVMFKWAEGVVPVTHDKEITLNTELPQFSIVDNVTESCNGTMDSESPKFACIKALFTLKRDIGYYIIQIYVPSILIVTLSWVSFWLDVDAIPARVSLGVLTVLTLNTHGSNVQSQLPKLSYIKAIDVWVVSSLIFVFAAFLEFAYVNVLARRGYKEMVTSQMFSVPVEQKDDSAPMINGKLPRQLTVSGPAPSRNGARRVDKLSRILFPLAFSVFNIAYWLFYIYI</sequence>
<dbReference type="GO" id="GO:0005886">
    <property type="term" value="C:plasma membrane"/>
    <property type="evidence" value="ECO:0007669"/>
    <property type="project" value="UniProtKB-SubCell"/>
</dbReference>
<reference evidence="14 15" key="1">
    <citation type="submission" date="2024-04" db="EMBL/GenBank/DDBJ databases">
        <authorList>
            <consortium name="Genoscope - CEA"/>
            <person name="William W."/>
        </authorList>
    </citation>
    <scope>NUCLEOTIDE SEQUENCE [LARGE SCALE GENOMIC DNA]</scope>
</reference>
<keyword evidence="9 11" id="KW-0472">Membrane</keyword>
<evidence type="ECO:0000256" key="7">
    <source>
        <dbReference type="ARBA" id="ARBA00022989"/>
    </source>
</evidence>
<dbReference type="Proteomes" id="UP001497497">
    <property type="component" value="Unassembled WGS sequence"/>
</dbReference>
<feature type="domain" description="Neurotransmitter-gated ion-channel ligand-binding" evidence="12">
    <location>
        <begin position="53"/>
        <end position="260"/>
    </location>
</feature>
<dbReference type="GO" id="GO:0005230">
    <property type="term" value="F:extracellular ligand-gated monoatomic ion channel activity"/>
    <property type="evidence" value="ECO:0007669"/>
    <property type="project" value="InterPro"/>
</dbReference>
<dbReference type="Gene3D" id="2.70.170.10">
    <property type="entry name" value="Neurotransmitter-gated ion-channel ligand-binding domain"/>
    <property type="match status" value="1"/>
</dbReference>
<dbReference type="FunFam" id="2.70.170.10:FF:000065">
    <property type="entry name" value="Glutamate-gated chloride channel, putative"/>
    <property type="match status" value="1"/>
</dbReference>
<dbReference type="InterPro" id="IPR038050">
    <property type="entry name" value="Neuro_actylchol_rec"/>
</dbReference>
<proteinExistence type="inferred from homology"/>
<evidence type="ECO:0000256" key="10">
    <source>
        <dbReference type="ARBA" id="ARBA00023303"/>
    </source>
</evidence>
<name>A0AAV2I4A1_LYMST</name>
<evidence type="ECO:0000256" key="11">
    <source>
        <dbReference type="RuleBase" id="RU000687"/>
    </source>
</evidence>
<evidence type="ECO:0000259" key="13">
    <source>
        <dbReference type="Pfam" id="PF02932"/>
    </source>
</evidence>
<evidence type="ECO:0000256" key="4">
    <source>
        <dbReference type="ARBA" id="ARBA00022475"/>
    </source>
</evidence>
<keyword evidence="15" id="KW-1185">Reference proteome</keyword>
<dbReference type="CDD" id="cd18991">
    <property type="entry name" value="LGIC_ECD_GlyR"/>
    <property type="match status" value="1"/>
</dbReference>
<keyword evidence="5 11" id="KW-0812">Transmembrane</keyword>
<dbReference type="GO" id="GO:0004888">
    <property type="term" value="F:transmembrane signaling receptor activity"/>
    <property type="evidence" value="ECO:0007669"/>
    <property type="project" value="InterPro"/>
</dbReference>
<keyword evidence="6" id="KW-0732">Signal</keyword>
<keyword evidence="4" id="KW-1003">Cell membrane</keyword>
<dbReference type="InterPro" id="IPR018000">
    <property type="entry name" value="Neurotransmitter_ion_chnl_CS"/>
</dbReference>
<evidence type="ECO:0000313" key="15">
    <source>
        <dbReference type="Proteomes" id="UP001497497"/>
    </source>
</evidence>
<dbReference type="InterPro" id="IPR036719">
    <property type="entry name" value="Neuro-gated_channel_TM_sf"/>
</dbReference>
<keyword evidence="8 11" id="KW-0406">Ion transport</keyword>